<comment type="caution">
    <text evidence="1">The sequence shown here is derived from an EMBL/GenBank/DDBJ whole genome shotgun (WGS) entry which is preliminary data.</text>
</comment>
<evidence type="ECO:0008006" key="3">
    <source>
        <dbReference type="Google" id="ProtNLM"/>
    </source>
</evidence>
<gene>
    <name evidence="1" type="ORF">FHR97_002563</name>
</gene>
<evidence type="ECO:0000313" key="1">
    <source>
        <dbReference type="EMBL" id="MBB3231704.1"/>
    </source>
</evidence>
<proteinExistence type="predicted"/>
<evidence type="ECO:0000313" key="2">
    <source>
        <dbReference type="Proteomes" id="UP000518892"/>
    </source>
</evidence>
<accession>A0A7W5EUI9</accession>
<dbReference type="RefSeq" id="WP_183384181.1">
    <property type="nucleotide sequence ID" value="NZ_JACHXR010000007.1"/>
</dbReference>
<organism evidence="1 2">
    <name type="scientific">Halomonas stenophila</name>
    <dbReference type="NCBI Taxonomy" id="795312"/>
    <lineage>
        <taxon>Bacteria</taxon>
        <taxon>Pseudomonadati</taxon>
        <taxon>Pseudomonadota</taxon>
        <taxon>Gammaproteobacteria</taxon>
        <taxon>Oceanospirillales</taxon>
        <taxon>Halomonadaceae</taxon>
        <taxon>Halomonas</taxon>
    </lineage>
</organism>
<dbReference type="AlphaFoldDB" id="A0A7W5EUI9"/>
<protein>
    <recommendedName>
        <fullName evidence="3">Major tail protein</fullName>
    </recommendedName>
</protein>
<keyword evidence="2" id="KW-1185">Reference proteome</keyword>
<reference evidence="1 2" key="1">
    <citation type="submission" date="2020-08" db="EMBL/GenBank/DDBJ databases">
        <title>Genomic Encyclopedia of Type Strains, Phase III (KMG-III): the genomes of soil and plant-associated and newly described type strains.</title>
        <authorList>
            <person name="Whitman W."/>
        </authorList>
    </citation>
    <scope>NUCLEOTIDE SEQUENCE [LARGE SCALE GENOMIC DNA]</scope>
    <source>
        <strain evidence="1 2">CECT 7744</strain>
    </source>
</reference>
<dbReference type="Proteomes" id="UP000518892">
    <property type="component" value="Unassembled WGS sequence"/>
</dbReference>
<dbReference type="EMBL" id="JACHXR010000007">
    <property type="protein sequence ID" value="MBB3231704.1"/>
    <property type="molecule type" value="Genomic_DNA"/>
</dbReference>
<name>A0A7W5EUI9_9GAMM</name>
<sequence length="258" mass="27593">MAKDANIVIPAGKCYFNPKKADGSGYEGLRYFAQTPAFAITAQSESITVDDSDGAIAEQIRDIPIRVTRSGRMTGRDINPDNLALFIVGDVSDVTQDGTVVTDEAIAVQPGRFYQLGASTANPGGVRNVSAVDVQDETDTTTYVAGTDYVVHAEIGLLEILEGGTIAEETLHVDYTPAAETRSRVASHNESPREGELRFYADNTDGDASDVFIPGVRLTPDGELALKGRDNPVEMAFNLAVQKRDGYAQVYIDGRAAG</sequence>